<dbReference type="KEGG" id="aeh:Mlg_0694"/>
<dbReference type="PANTHER" id="PTHR32251">
    <property type="entry name" value="3-OXO-5-ALPHA-STEROID 4-DEHYDROGENASE"/>
    <property type="match status" value="1"/>
</dbReference>
<keyword evidence="2" id="KW-0472">Membrane</keyword>
<feature type="compositionally biased region" description="Low complexity" evidence="1">
    <location>
        <begin position="288"/>
        <end position="297"/>
    </location>
</feature>
<dbReference type="AlphaFoldDB" id="Q0AAT9"/>
<feature type="transmembrane region" description="Helical" evidence="2">
    <location>
        <begin position="6"/>
        <end position="28"/>
    </location>
</feature>
<dbReference type="eggNOG" id="COG3752">
    <property type="taxonomic scope" value="Bacteria"/>
</dbReference>
<dbReference type="Gene3D" id="1.20.120.1630">
    <property type="match status" value="1"/>
</dbReference>
<evidence type="ECO:0000313" key="4">
    <source>
        <dbReference type="Proteomes" id="UP000001962"/>
    </source>
</evidence>
<evidence type="ECO:0000256" key="2">
    <source>
        <dbReference type="SAM" id="Phobius"/>
    </source>
</evidence>
<dbReference type="GO" id="GO:0016020">
    <property type="term" value="C:membrane"/>
    <property type="evidence" value="ECO:0007669"/>
    <property type="project" value="TreeGrafter"/>
</dbReference>
<name>Q0AAT9_ALKEH</name>
<feature type="transmembrane region" description="Helical" evidence="2">
    <location>
        <begin position="139"/>
        <end position="157"/>
    </location>
</feature>
<keyword evidence="2" id="KW-0812">Transmembrane</keyword>
<accession>Q0AAT9</accession>
<dbReference type="HOGENOM" id="CLU_043418_3_1_6"/>
<dbReference type="PANTHER" id="PTHR32251:SF17">
    <property type="entry name" value="STEROID 5-ALPHA REDUCTASE C-TERMINAL DOMAIN-CONTAINING PROTEIN"/>
    <property type="match status" value="1"/>
</dbReference>
<gene>
    <name evidence="3" type="ordered locus">Mlg_0694</name>
</gene>
<proteinExistence type="predicted"/>
<dbReference type="OrthoDB" id="9779233at2"/>
<feature type="compositionally biased region" description="Low complexity" evidence="1">
    <location>
        <begin position="272"/>
        <end position="281"/>
    </location>
</feature>
<dbReference type="Pfam" id="PF06966">
    <property type="entry name" value="DUF1295"/>
    <property type="match status" value="1"/>
</dbReference>
<feature type="region of interest" description="Disordered" evidence="1">
    <location>
        <begin position="249"/>
        <end position="297"/>
    </location>
</feature>
<dbReference type="InterPro" id="IPR010721">
    <property type="entry name" value="UstE-like"/>
</dbReference>
<feature type="transmembrane region" description="Helical" evidence="2">
    <location>
        <begin position="193"/>
        <end position="222"/>
    </location>
</feature>
<protein>
    <submittedName>
        <fullName evidence="3">Uncharacterized protein</fullName>
    </submittedName>
</protein>
<dbReference type="Proteomes" id="UP000001962">
    <property type="component" value="Chromosome"/>
</dbReference>
<dbReference type="RefSeq" id="WP_011628443.1">
    <property type="nucleotide sequence ID" value="NC_008340.1"/>
</dbReference>
<reference evidence="4" key="1">
    <citation type="submission" date="2006-08" db="EMBL/GenBank/DDBJ databases">
        <title>Complete sequence of Alkalilimnicola ehrilichei MLHE-1.</title>
        <authorList>
            <person name="Copeland A."/>
            <person name="Lucas S."/>
            <person name="Lapidus A."/>
            <person name="Barry K."/>
            <person name="Detter J.C."/>
            <person name="Glavina del Rio T."/>
            <person name="Hammon N."/>
            <person name="Israni S."/>
            <person name="Dalin E."/>
            <person name="Tice H."/>
            <person name="Pitluck S."/>
            <person name="Sims D."/>
            <person name="Brettin T."/>
            <person name="Bruce D."/>
            <person name="Han C."/>
            <person name="Tapia R."/>
            <person name="Gilna P."/>
            <person name="Schmutz J."/>
            <person name="Larimer F."/>
            <person name="Land M."/>
            <person name="Hauser L."/>
            <person name="Kyrpides N."/>
            <person name="Mikhailova N."/>
            <person name="Oremland R.S."/>
            <person name="Hoeft S.E."/>
            <person name="Switzer-Blum J."/>
            <person name="Kulp T."/>
            <person name="King G."/>
            <person name="Tabita R."/>
            <person name="Witte B."/>
            <person name="Santini J.M."/>
            <person name="Basu P."/>
            <person name="Hollibaugh J.T."/>
            <person name="Xie G."/>
            <person name="Stolz J.F."/>
            <person name="Richardson P."/>
        </authorList>
    </citation>
    <scope>NUCLEOTIDE SEQUENCE [LARGE SCALE GENOMIC DNA]</scope>
    <source>
        <strain evidence="4">ATCC BAA-1101 / DSM 17681 / MLHE-1</strain>
    </source>
</reference>
<dbReference type="PROSITE" id="PS50244">
    <property type="entry name" value="S5A_REDUCTASE"/>
    <property type="match status" value="1"/>
</dbReference>
<dbReference type="EMBL" id="CP000453">
    <property type="protein sequence ID" value="ABI56048.1"/>
    <property type="molecule type" value="Genomic_DNA"/>
</dbReference>
<evidence type="ECO:0000256" key="1">
    <source>
        <dbReference type="SAM" id="MobiDB-lite"/>
    </source>
</evidence>
<sequence length="297" mass="32553">MFETTLGAALAGLPLVLVMMVAIWLDTLTHDDVSLVDRFWGAGFVLLGLFWYLEAAAPAGAWLPLLMAVLWAVRYTVYVTWRNWGTGEDPRYAAMRNYHGEAFRWLSLRNVFLLQGAILWVVALPLVVALRDPAPLTSVLLWLGVLVWLVGLVYETVADWQLARFRSESGGVGVCDQGLWRYSRHPNYFGECLVWWGLFLVALAAGGWWTVVSPVLMTWLLLRFSGVPLLEERLQATREGYRDYMARTNAFIPGPPKRGAARPDDGPEPPLAGQTAGAQSAGAGGSGSSSQPSSGAG</sequence>
<keyword evidence="4" id="KW-1185">Reference proteome</keyword>
<organism evidence="3 4">
    <name type="scientific">Alkalilimnicola ehrlichii (strain ATCC BAA-1101 / DSM 17681 / MLHE-1)</name>
    <dbReference type="NCBI Taxonomy" id="187272"/>
    <lineage>
        <taxon>Bacteria</taxon>
        <taxon>Pseudomonadati</taxon>
        <taxon>Pseudomonadota</taxon>
        <taxon>Gammaproteobacteria</taxon>
        <taxon>Chromatiales</taxon>
        <taxon>Ectothiorhodospiraceae</taxon>
        <taxon>Alkalilimnicola</taxon>
    </lineage>
</organism>
<feature type="transmembrane region" description="Helical" evidence="2">
    <location>
        <begin position="102"/>
        <end position="127"/>
    </location>
</feature>
<evidence type="ECO:0000313" key="3">
    <source>
        <dbReference type="EMBL" id="ABI56048.1"/>
    </source>
</evidence>
<keyword evidence="2" id="KW-1133">Transmembrane helix</keyword>
<feature type="transmembrane region" description="Helical" evidence="2">
    <location>
        <begin position="35"/>
        <end position="53"/>
    </location>
</feature>